<dbReference type="Pfam" id="PF13578">
    <property type="entry name" value="Methyltransf_24"/>
    <property type="match status" value="1"/>
</dbReference>
<evidence type="ECO:0000256" key="1">
    <source>
        <dbReference type="ARBA" id="ARBA00022603"/>
    </source>
</evidence>
<dbReference type="Proteomes" id="UP000003111">
    <property type="component" value="Unassembled WGS sequence"/>
</dbReference>
<evidence type="ECO:0000256" key="2">
    <source>
        <dbReference type="ARBA" id="ARBA00022679"/>
    </source>
</evidence>
<name>E2SFB2_9ACTN</name>
<dbReference type="Gene3D" id="3.40.50.150">
    <property type="entry name" value="Vaccinia Virus protein VP39"/>
    <property type="match status" value="1"/>
</dbReference>
<keyword evidence="4" id="KW-1185">Reference proteome</keyword>
<evidence type="ECO:0008006" key="5">
    <source>
        <dbReference type="Google" id="ProtNLM"/>
    </source>
</evidence>
<dbReference type="PANTHER" id="PTHR40048:SF1">
    <property type="entry name" value="RHAMNOSYL O-METHYLTRANSFERASE"/>
    <property type="match status" value="1"/>
</dbReference>
<dbReference type="OrthoDB" id="240750at2"/>
<dbReference type="EMBL" id="ACLF03000011">
    <property type="protein sequence ID" value="EFQ82197.1"/>
    <property type="molecule type" value="Genomic_DNA"/>
</dbReference>
<dbReference type="AlphaFoldDB" id="E2SFB2"/>
<dbReference type="GO" id="GO:0008168">
    <property type="term" value="F:methyltransferase activity"/>
    <property type="evidence" value="ECO:0007669"/>
    <property type="project" value="UniProtKB-KW"/>
</dbReference>
<keyword evidence="2" id="KW-0808">Transferase</keyword>
<reference evidence="3" key="1">
    <citation type="submission" date="2010-08" db="EMBL/GenBank/DDBJ databases">
        <authorList>
            <person name="Muzny D."/>
            <person name="Qin X."/>
            <person name="Buhay C."/>
            <person name="Dugan-Rocha S."/>
            <person name="Ding Y."/>
            <person name="Chen G."/>
            <person name="Hawes A."/>
            <person name="Holder M."/>
            <person name="Jhangiani S."/>
            <person name="Johnson A."/>
            <person name="Khan Z."/>
            <person name="Li Z."/>
            <person name="Liu W."/>
            <person name="Liu X."/>
            <person name="Perez L."/>
            <person name="Shen H."/>
            <person name="Wang Q."/>
            <person name="Watt J."/>
            <person name="Xi L."/>
            <person name="Xin Y."/>
            <person name="Zhou J."/>
            <person name="Deng J."/>
            <person name="Jiang H."/>
            <person name="Liu Y."/>
            <person name="Qu J."/>
            <person name="Song X.-Z."/>
            <person name="Zhang L."/>
            <person name="Villasana D."/>
            <person name="Johnson A."/>
            <person name="Liu J."/>
            <person name="Liyanage D."/>
            <person name="Lorensuhewa L."/>
            <person name="Robinson T."/>
            <person name="Song A."/>
            <person name="Song B.-B."/>
            <person name="Dinh H."/>
            <person name="Thornton R."/>
            <person name="Coyle M."/>
            <person name="Francisco L."/>
            <person name="Jackson L."/>
            <person name="Javaid M."/>
            <person name="Korchina V."/>
            <person name="Kovar C."/>
            <person name="Mata R."/>
            <person name="Mathew T."/>
            <person name="Ngo R."/>
            <person name="Nguyen L."/>
            <person name="Nguyen N."/>
            <person name="Okwuonu G."/>
            <person name="Ongeri F."/>
            <person name="Pham C."/>
            <person name="Simmons D."/>
            <person name="Wilczek-Boney K."/>
            <person name="Hale W."/>
            <person name="Jakkamsetti A."/>
            <person name="Pham P."/>
            <person name="Ruth R."/>
            <person name="San Lucas F."/>
            <person name="Warren J."/>
            <person name="Zhang J."/>
            <person name="Zhao Z."/>
            <person name="Zhou C."/>
            <person name="Zhu D."/>
            <person name="Lee S."/>
            <person name="Bess C."/>
            <person name="Blankenburg K."/>
            <person name="Forbes L."/>
            <person name="Fu Q."/>
            <person name="Gubbala S."/>
            <person name="Hirani K."/>
            <person name="Jayaseelan J.C."/>
            <person name="Lara F."/>
            <person name="Munidasa M."/>
            <person name="Palculict T."/>
            <person name="Patil S."/>
            <person name="Pu L.-L."/>
            <person name="Saada N."/>
            <person name="Tang L."/>
            <person name="Weissenberger G."/>
            <person name="Zhu Y."/>
            <person name="Hemphill L."/>
            <person name="Shang Y."/>
            <person name="Youmans B."/>
            <person name="Ayvaz T."/>
            <person name="Ross M."/>
            <person name="Santibanez J."/>
            <person name="Aqrawi P."/>
            <person name="Gross S."/>
            <person name="Joshi V."/>
            <person name="Fowler G."/>
            <person name="Nazareth L."/>
            <person name="Reid J."/>
            <person name="Worley K."/>
            <person name="Petrosino J."/>
            <person name="Highlander S."/>
            <person name="Gibbs R."/>
        </authorList>
    </citation>
    <scope>NUCLEOTIDE SEQUENCE [LARGE SCALE GENOMIC DNA]</scope>
    <source>
        <strain evidence="3">DSM 15272</strain>
    </source>
</reference>
<evidence type="ECO:0000313" key="4">
    <source>
        <dbReference type="Proteomes" id="UP000003111"/>
    </source>
</evidence>
<dbReference type="SUPFAM" id="SSF53335">
    <property type="entry name" value="S-adenosyl-L-methionine-dependent methyltransferases"/>
    <property type="match status" value="1"/>
</dbReference>
<sequence length="238" mass="25430">MTRSPADPAAAGSSAATAFLPDGQGWESVAVTDLPDDLLRLARSVKGFLPDDEADALRSAAATHLTPGGVMVEIGTYCGKSTIHLGHVAREAGATLVTVDHHRGSEENQVGWEYHDAELVDPETGVFDTLPRFRRAMLDAGLEDVVVPVVARSTTVAAFWRTPVDVVFVDGGHTDEHAGNDYAGWSPWVRPGGALLIHDVFPDPADGGQAPYRIYLRALDDGFVEQPGTGSLRVLRRP</sequence>
<dbReference type="PANTHER" id="PTHR40048">
    <property type="entry name" value="RHAMNOSYL O-METHYLTRANSFERASE"/>
    <property type="match status" value="1"/>
</dbReference>
<dbReference type="GO" id="GO:0032259">
    <property type="term" value="P:methylation"/>
    <property type="evidence" value="ECO:0007669"/>
    <property type="project" value="UniProtKB-KW"/>
</dbReference>
<accession>E2SFB2</accession>
<evidence type="ECO:0000313" key="3">
    <source>
        <dbReference type="EMBL" id="EFQ82197.1"/>
    </source>
</evidence>
<dbReference type="eggNOG" id="COG4122">
    <property type="taxonomic scope" value="Bacteria"/>
</dbReference>
<dbReference type="InterPro" id="IPR029063">
    <property type="entry name" value="SAM-dependent_MTases_sf"/>
</dbReference>
<dbReference type="STRING" id="585531.HMPREF0063_12721"/>
<proteinExistence type="predicted"/>
<protein>
    <recommendedName>
        <fullName evidence="5">O-methyltransferase</fullName>
    </recommendedName>
</protein>
<dbReference type="GO" id="GO:0071770">
    <property type="term" value="P:DIM/DIP cell wall layer assembly"/>
    <property type="evidence" value="ECO:0007669"/>
    <property type="project" value="TreeGrafter"/>
</dbReference>
<gene>
    <name evidence="3" type="ORF">HMPREF0063_12721</name>
</gene>
<comment type="caution">
    <text evidence="3">The sequence shown here is derived from an EMBL/GenBank/DDBJ whole genome shotgun (WGS) entry which is preliminary data.</text>
</comment>
<keyword evidence="1" id="KW-0489">Methyltransferase</keyword>
<organism evidence="3 4">
    <name type="scientific">Aeromicrobium marinum DSM 15272</name>
    <dbReference type="NCBI Taxonomy" id="585531"/>
    <lineage>
        <taxon>Bacteria</taxon>
        <taxon>Bacillati</taxon>
        <taxon>Actinomycetota</taxon>
        <taxon>Actinomycetes</taxon>
        <taxon>Propionibacteriales</taxon>
        <taxon>Nocardioidaceae</taxon>
        <taxon>Aeromicrobium</taxon>
    </lineage>
</organism>
<dbReference type="GO" id="GO:0005886">
    <property type="term" value="C:plasma membrane"/>
    <property type="evidence" value="ECO:0007669"/>
    <property type="project" value="TreeGrafter"/>
</dbReference>
<dbReference type="HOGENOM" id="CLU_090900_0_0_11"/>